<proteinExistence type="predicted"/>
<dbReference type="PANTHER" id="PTHR36437:SF2">
    <property type="entry name" value="GLYOXALASE_BLEOMYCIN RESISTANCE PROTEIN_DIOXYGENASE"/>
    <property type="match status" value="1"/>
</dbReference>
<dbReference type="InterPro" id="IPR004360">
    <property type="entry name" value="Glyas_Fos-R_dOase_dom"/>
</dbReference>
<dbReference type="SUPFAM" id="SSF54593">
    <property type="entry name" value="Glyoxalase/Bleomycin resistance protein/Dihydroxybiphenyl dioxygenase"/>
    <property type="match status" value="1"/>
</dbReference>
<dbReference type="SUPFAM" id="SSF54909">
    <property type="entry name" value="Dimeric alpha+beta barrel"/>
    <property type="match status" value="1"/>
</dbReference>
<reference evidence="3 4" key="1">
    <citation type="journal article" date="2012" name="J. Bacteriol.">
        <title>Draft Genome Sequence of Cecembia lonarensis Strain LW9T, Isolated from Lonar Lake, a Haloalkaline Lake in India.</title>
        <authorList>
            <person name="Shivaji S."/>
            <person name="Ara S."/>
            <person name="Singh A."/>
            <person name="Pinnaka A.K."/>
        </authorList>
    </citation>
    <scope>NUCLEOTIDE SEQUENCE [LARGE SCALE GENOMIC DNA]</scope>
    <source>
        <strain evidence="3 4">LW9</strain>
    </source>
</reference>
<keyword evidence="3" id="KW-0223">Dioxygenase</keyword>
<feature type="domain" description="ABM" evidence="1">
    <location>
        <begin position="135"/>
        <end position="225"/>
    </location>
</feature>
<dbReference type="CDD" id="cd07263">
    <property type="entry name" value="VOC_like"/>
    <property type="match status" value="1"/>
</dbReference>
<feature type="domain" description="VOC" evidence="2">
    <location>
        <begin position="4"/>
        <end position="128"/>
    </location>
</feature>
<organism evidence="3 4">
    <name type="scientific">Cecembia lonarensis (strain CCUG 58316 / KCTC 22772 / LW9)</name>
    <dbReference type="NCBI Taxonomy" id="1225176"/>
    <lineage>
        <taxon>Bacteria</taxon>
        <taxon>Pseudomonadati</taxon>
        <taxon>Bacteroidota</taxon>
        <taxon>Cytophagia</taxon>
        <taxon>Cytophagales</taxon>
        <taxon>Cyclobacteriaceae</taxon>
        <taxon>Cecembia</taxon>
    </lineage>
</organism>
<dbReference type="PATRIC" id="fig|1225176.3.peg.262"/>
<protein>
    <submittedName>
        <fullName evidence="3">Glyoxalase/Bleomycin resistance protein/Dioxygenase superfamily protein</fullName>
    </submittedName>
</protein>
<gene>
    <name evidence="3" type="ORF">B879_00246</name>
</gene>
<evidence type="ECO:0000259" key="2">
    <source>
        <dbReference type="PROSITE" id="PS51819"/>
    </source>
</evidence>
<dbReference type="InterPro" id="IPR037523">
    <property type="entry name" value="VOC_core"/>
</dbReference>
<dbReference type="Gene3D" id="3.10.180.10">
    <property type="entry name" value="2,3-Dihydroxybiphenyl 1,2-Dioxygenase, domain 1"/>
    <property type="match status" value="1"/>
</dbReference>
<sequence length="226" mass="26397">MKQNLTHIAIIVDDYDKAIEFYTQKLHFTLIEDTILTDTKRWVLVRPKGANECSLLLAKGVNEEQKSRIGNQTGGRVFLFLNTDNFKRDYQNLIDKKIKIVREPSFEDYGTVAVFEDLYGNLWDLIEPKKAKQNFYSTGILKIKDLKNIDFAIAQLKNLRNQTLLESGNISFDMKQLKNDPTKIIIWECFENEKSFNDHLNSKHLQEFIKLDLVELENGYITNDIE</sequence>
<dbReference type="EMBL" id="AMGM01000002">
    <property type="protein sequence ID" value="EKB51195.1"/>
    <property type="molecule type" value="Genomic_DNA"/>
</dbReference>
<keyword evidence="4" id="KW-1185">Reference proteome</keyword>
<evidence type="ECO:0000313" key="4">
    <source>
        <dbReference type="Proteomes" id="UP000004478"/>
    </source>
</evidence>
<comment type="caution">
    <text evidence="3">The sequence shown here is derived from an EMBL/GenBank/DDBJ whole genome shotgun (WGS) entry which is preliminary data.</text>
</comment>
<dbReference type="AlphaFoldDB" id="K1L456"/>
<name>K1L456_CECL9</name>
<dbReference type="GO" id="GO:0051213">
    <property type="term" value="F:dioxygenase activity"/>
    <property type="evidence" value="ECO:0007669"/>
    <property type="project" value="UniProtKB-KW"/>
</dbReference>
<dbReference type="Pfam" id="PF00903">
    <property type="entry name" value="Glyoxalase"/>
    <property type="match status" value="1"/>
</dbReference>
<dbReference type="Gene3D" id="3.30.70.100">
    <property type="match status" value="1"/>
</dbReference>
<dbReference type="Pfam" id="PF03992">
    <property type="entry name" value="ABM"/>
    <property type="match status" value="1"/>
</dbReference>
<dbReference type="InterPro" id="IPR007138">
    <property type="entry name" value="ABM_dom"/>
</dbReference>
<evidence type="ECO:0000313" key="3">
    <source>
        <dbReference type="EMBL" id="EKB51195.1"/>
    </source>
</evidence>
<dbReference type="InterPro" id="IPR011008">
    <property type="entry name" value="Dimeric_a/b-barrel"/>
</dbReference>
<dbReference type="OrthoDB" id="9794917at2"/>
<accession>K1L456</accession>
<dbReference type="PANTHER" id="PTHR36437">
    <property type="entry name" value="GLYOXALASE/BLEOMYCIN RESISTANCE PROTEIN/DIOXYGENASE"/>
    <property type="match status" value="1"/>
</dbReference>
<keyword evidence="3" id="KW-0560">Oxidoreductase</keyword>
<dbReference type="PROSITE" id="PS51819">
    <property type="entry name" value="VOC"/>
    <property type="match status" value="1"/>
</dbReference>
<dbReference type="InterPro" id="IPR029068">
    <property type="entry name" value="Glyas_Bleomycin-R_OHBP_Dase"/>
</dbReference>
<dbReference type="PROSITE" id="PS51725">
    <property type="entry name" value="ABM"/>
    <property type="match status" value="1"/>
</dbReference>
<evidence type="ECO:0000259" key="1">
    <source>
        <dbReference type="PROSITE" id="PS51725"/>
    </source>
</evidence>
<dbReference type="Proteomes" id="UP000004478">
    <property type="component" value="Unassembled WGS sequence"/>
</dbReference>
<dbReference type="RefSeq" id="WP_009183300.1">
    <property type="nucleotide sequence ID" value="NZ_AMGM01000002.1"/>
</dbReference>